<dbReference type="Pfam" id="PF05145">
    <property type="entry name" value="AbrB"/>
    <property type="match status" value="1"/>
</dbReference>
<feature type="transmembrane region" description="Helical" evidence="1">
    <location>
        <begin position="239"/>
        <end position="259"/>
    </location>
</feature>
<dbReference type="GO" id="GO:0016020">
    <property type="term" value="C:membrane"/>
    <property type="evidence" value="ECO:0007669"/>
    <property type="project" value="InterPro"/>
</dbReference>
<evidence type="ECO:0000313" key="3">
    <source>
        <dbReference type="EMBL" id="PTK57990.1"/>
    </source>
</evidence>
<comment type="caution">
    <text evidence="3">The sequence shown here is derived from an EMBL/GenBank/DDBJ whole genome shotgun (WGS) entry which is preliminary data.</text>
</comment>
<evidence type="ECO:0000256" key="1">
    <source>
        <dbReference type="SAM" id="Phobius"/>
    </source>
</evidence>
<dbReference type="NCBIfam" id="TIGR03082">
    <property type="entry name" value="Gneg_AbrB_dup"/>
    <property type="match status" value="2"/>
</dbReference>
<sequence>MNKQLKGNLIVLILALIFSLILNAAHVLLPFMFGPIIASIVCIRYLHLDVQWPFWLSQIGLVLLGVQIGSTFTKTVILDIKDDWFTIVMITVMLLVLALIIAYFFKKIANVNTETAILSVIPGALSQMLIMAEENKKANIMVVSLTQTSRIIFVVILVPFLSYFFKNPDNDGALATNTTKTLTQALTLPNILILIIAITVVYFVMKKINFPTKQLLAPILVLICWNLFTSATFTLDNYIIAAAQIIYMIRIGIQIAKLLDQMKGRIAVAIAFQNILLILLAFVMVLFISSVSHHQVNELFLGAAPGGMSQIVLVAIETGADVAMISSYHIFRIFFILFLIAPMLNYFLKYRARQGYHNEK</sequence>
<dbReference type="PIRSF" id="PIRSF038991">
    <property type="entry name" value="Protein_AbrB"/>
    <property type="match status" value="1"/>
</dbReference>
<keyword evidence="1" id="KW-1133">Transmembrane helix</keyword>
<name>A0A291JJ37_9STAP</name>
<keyword evidence="1" id="KW-0472">Membrane</keyword>
<dbReference type="InterPro" id="IPR007820">
    <property type="entry name" value="AbrB_fam"/>
</dbReference>
<organism evidence="3 4">
    <name type="scientific">Staphylococcus nepalensis</name>
    <dbReference type="NCBI Taxonomy" id="214473"/>
    <lineage>
        <taxon>Bacteria</taxon>
        <taxon>Bacillati</taxon>
        <taxon>Bacillota</taxon>
        <taxon>Bacilli</taxon>
        <taxon>Bacillales</taxon>
        <taxon>Staphylococcaceae</taxon>
        <taxon>Staphylococcus</taxon>
    </lineage>
</organism>
<evidence type="ECO:0000313" key="4">
    <source>
        <dbReference type="Proteomes" id="UP000240400"/>
    </source>
</evidence>
<dbReference type="EMBL" id="PZHR01000074">
    <property type="protein sequence ID" value="PTK57990.1"/>
    <property type="molecule type" value="Genomic_DNA"/>
</dbReference>
<dbReference type="OrthoDB" id="5460360at2"/>
<accession>A0A291JJ37</accession>
<reference evidence="3" key="2">
    <citation type="submission" date="2018-03" db="EMBL/GenBank/DDBJ databases">
        <authorList>
            <person name="Keele B.F."/>
        </authorList>
    </citation>
    <scope>NUCLEOTIDE SEQUENCE</scope>
    <source>
        <strain evidence="3">SNUC 4337</strain>
    </source>
</reference>
<keyword evidence="5" id="KW-1185">Reference proteome</keyword>
<dbReference type="GO" id="GO:0010468">
    <property type="term" value="P:regulation of gene expression"/>
    <property type="evidence" value="ECO:0007669"/>
    <property type="project" value="InterPro"/>
</dbReference>
<dbReference type="InterPro" id="IPR017516">
    <property type="entry name" value="AbrB_dup"/>
</dbReference>
<dbReference type="PANTHER" id="PTHR38457:SF1">
    <property type="entry name" value="REGULATOR ABRB-RELATED"/>
    <property type="match status" value="1"/>
</dbReference>
<feature type="transmembrane region" description="Helical" evidence="1">
    <location>
        <begin position="142"/>
        <end position="165"/>
    </location>
</feature>
<dbReference type="Proteomes" id="UP000240400">
    <property type="component" value="Unassembled WGS sequence"/>
</dbReference>
<dbReference type="RefSeq" id="WP_096809280.1">
    <property type="nucleotide sequence ID" value="NZ_CABIWM010000006.1"/>
</dbReference>
<proteinExistence type="predicted"/>
<keyword evidence="1" id="KW-0812">Transmembrane</keyword>
<dbReference type="GeneID" id="66776656"/>
<dbReference type="EMBL" id="JAFNLT010000006">
    <property type="protein sequence ID" value="MBO1227233.1"/>
    <property type="molecule type" value="Genomic_DNA"/>
</dbReference>
<feature type="transmembrane region" description="Helical" evidence="1">
    <location>
        <begin position="330"/>
        <end position="348"/>
    </location>
</feature>
<evidence type="ECO:0000313" key="2">
    <source>
        <dbReference type="EMBL" id="MBO1227233.1"/>
    </source>
</evidence>
<gene>
    <name evidence="3" type="ORF">BUZ61_11100</name>
    <name evidence="2" type="ORF">J3T88_07805</name>
</gene>
<reference evidence="3 4" key="1">
    <citation type="journal article" date="2016" name="Front. Microbiol.">
        <title>Comprehensive Phylogenetic Analysis of Bovine Non-aureus Staphylococci Species Based on Whole-Genome Sequencing.</title>
        <authorList>
            <person name="Naushad S."/>
            <person name="Barkema H.W."/>
            <person name="Luby C."/>
            <person name="Condas L.A."/>
            <person name="Nobrega D.B."/>
            <person name="Carson D.A."/>
            <person name="De Buck J."/>
        </authorList>
    </citation>
    <scope>NUCLEOTIDE SEQUENCE [LARGE SCALE GENOMIC DNA]</scope>
    <source>
        <strain evidence="3 4">SNUC 4337</strain>
    </source>
</reference>
<dbReference type="AlphaFoldDB" id="A0A291JJ37"/>
<feature type="transmembrane region" description="Helical" evidence="1">
    <location>
        <begin position="266"/>
        <end position="288"/>
    </location>
</feature>
<reference evidence="2 5" key="3">
    <citation type="submission" date="2021-03" db="EMBL/GenBank/DDBJ databases">
        <title>Staphylococci and Mammaliicocci in bats.</title>
        <authorList>
            <person name="Fountain K."/>
        </authorList>
    </citation>
    <scope>NUCLEOTIDE SEQUENCE [LARGE SCALE GENOMIC DNA]</scope>
    <source>
        <strain evidence="2 5">18_1_E_SW</strain>
    </source>
</reference>
<dbReference type="Proteomes" id="UP000664081">
    <property type="component" value="Unassembled WGS sequence"/>
</dbReference>
<feature type="transmembrane region" description="Helical" evidence="1">
    <location>
        <begin position="215"/>
        <end position="233"/>
    </location>
</feature>
<dbReference type="PANTHER" id="PTHR38457">
    <property type="entry name" value="REGULATOR ABRB-RELATED"/>
    <property type="match status" value="1"/>
</dbReference>
<evidence type="ECO:0000313" key="5">
    <source>
        <dbReference type="Proteomes" id="UP000664081"/>
    </source>
</evidence>
<feature type="transmembrane region" description="Helical" evidence="1">
    <location>
        <begin position="84"/>
        <end position="105"/>
    </location>
</feature>
<feature type="transmembrane region" description="Helical" evidence="1">
    <location>
        <begin position="185"/>
        <end position="203"/>
    </location>
</feature>
<dbReference type="KEGG" id="snl:BJD96_06055"/>
<protein>
    <submittedName>
        <fullName evidence="3">AbrB family transcriptional regulator</fullName>
    </submittedName>
</protein>